<evidence type="ECO:0000256" key="1">
    <source>
        <dbReference type="ARBA" id="ARBA00022741"/>
    </source>
</evidence>
<dbReference type="InterPro" id="IPR017441">
    <property type="entry name" value="Protein_kinase_ATP_BS"/>
</dbReference>
<evidence type="ECO:0000256" key="4">
    <source>
        <dbReference type="RuleBase" id="RU000304"/>
    </source>
</evidence>
<protein>
    <submittedName>
        <fullName evidence="6">Kinase-like domain-containing protein</fullName>
    </submittedName>
</protein>
<feature type="binding site" evidence="3">
    <location>
        <position position="45"/>
    </location>
    <ligand>
        <name>ATP</name>
        <dbReference type="ChEBI" id="CHEBI:30616"/>
    </ligand>
</feature>
<dbReference type="PROSITE" id="PS50011">
    <property type="entry name" value="PROTEIN_KINASE_DOM"/>
    <property type="match status" value="1"/>
</dbReference>
<organism evidence="6 7">
    <name type="scientific">Naematelia encephala</name>
    <dbReference type="NCBI Taxonomy" id="71784"/>
    <lineage>
        <taxon>Eukaryota</taxon>
        <taxon>Fungi</taxon>
        <taxon>Dikarya</taxon>
        <taxon>Basidiomycota</taxon>
        <taxon>Agaricomycotina</taxon>
        <taxon>Tremellomycetes</taxon>
        <taxon>Tremellales</taxon>
        <taxon>Naemateliaceae</taxon>
        <taxon>Naematelia</taxon>
    </lineage>
</organism>
<keyword evidence="7" id="KW-1185">Reference proteome</keyword>
<keyword evidence="4" id="KW-0723">Serine/threonine-protein kinase</keyword>
<keyword evidence="1 3" id="KW-0547">Nucleotide-binding</keyword>
<evidence type="ECO:0000256" key="2">
    <source>
        <dbReference type="ARBA" id="ARBA00022840"/>
    </source>
</evidence>
<evidence type="ECO:0000313" key="6">
    <source>
        <dbReference type="EMBL" id="ORY29521.1"/>
    </source>
</evidence>
<dbReference type="OrthoDB" id="6513151at2759"/>
<dbReference type="InterPro" id="IPR008271">
    <property type="entry name" value="Ser/Thr_kinase_AS"/>
</dbReference>
<dbReference type="PROSITE" id="PS00107">
    <property type="entry name" value="PROTEIN_KINASE_ATP"/>
    <property type="match status" value="1"/>
</dbReference>
<keyword evidence="2 3" id="KW-0067">ATP-binding</keyword>
<dbReference type="InParanoid" id="A0A1Y2B3X4"/>
<name>A0A1Y2B3X4_9TREE</name>
<dbReference type="Pfam" id="PF00069">
    <property type="entry name" value="Pkinase"/>
    <property type="match status" value="1"/>
</dbReference>
<dbReference type="Gene3D" id="1.10.510.10">
    <property type="entry name" value="Transferase(Phosphotransferase) domain 1"/>
    <property type="match status" value="1"/>
</dbReference>
<comment type="similarity">
    <text evidence="4">Belongs to the protein kinase superfamily.</text>
</comment>
<reference evidence="6 7" key="1">
    <citation type="submission" date="2016-07" db="EMBL/GenBank/DDBJ databases">
        <title>Pervasive Adenine N6-methylation of Active Genes in Fungi.</title>
        <authorList>
            <consortium name="DOE Joint Genome Institute"/>
            <person name="Mondo S.J."/>
            <person name="Dannebaum R.O."/>
            <person name="Kuo R.C."/>
            <person name="Labutti K."/>
            <person name="Haridas S."/>
            <person name="Kuo A."/>
            <person name="Salamov A."/>
            <person name="Ahrendt S.R."/>
            <person name="Lipzen A."/>
            <person name="Sullivan W."/>
            <person name="Andreopoulos W.B."/>
            <person name="Clum A."/>
            <person name="Lindquist E."/>
            <person name="Daum C."/>
            <person name="Ramamoorthy G.K."/>
            <person name="Gryganskyi A."/>
            <person name="Culley D."/>
            <person name="Magnuson J.K."/>
            <person name="James T.Y."/>
            <person name="O'Malley M.A."/>
            <person name="Stajich J.E."/>
            <person name="Spatafora J.W."/>
            <person name="Visel A."/>
            <person name="Grigoriev I.V."/>
        </authorList>
    </citation>
    <scope>NUCLEOTIDE SEQUENCE [LARGE SCALE GENOMIC DNA]</scope>
    <source>
        <strain evidence="6 7">68-887.2</strain>
    </source>
</reference>
<dbReference type="GO" id="GO:0035556">
    <property type="term" value="P:intracellular signal transduction"/>
    <property type="evidence" value="ECO:0007669"/>
    <property type="project" value="TreeGrafter"/>
</dbReference>
<keyword evidence="6" id="KW-0418">Kinase</keyword>
<comment type="caution">
    <text evidence="6">The sequence shown here is derived from an EMBL/GenBank/DDBJ whole genome shotgun (WGS) entry which is preliminary data.</text>
</comment>
<sequence length="395" mass="44904">MPVKTTPRTKMVSIGAWTLGETLGRGAYAHVRLATHANGHQAACKILPALHRPRRRPLTTNELMDAVEAYKEVVILKGLAGSGTQGIVGLEGIMEENGWTYIFLELYPYSLSSVPGPWPARELVPFYRALLHTVHNLHTLDVCHEDLKRSNILVDHERHPVLVDFGFSHLAVDGEVVKSAGGTLDYSSPEKIASQRLEEQDMQDMTSQRYDPRSSDVWALGIVLTKMLGMPHPFLTGSDDEASDDFRKRIIECDPRIDVPPLKSDASEHLVSLLEGILEKDPVQRLTIPQILQHPFVYASHGDPPPFSPPSYQLSPRVKRRFDASVIRDLCFLSYLRKEFRLCQTPMDVEQRLYGDEPGWLKRWAVMLSRWRQRAEMDWEDTVPRVLEINVRRTC</sequence>
<dbReference type="AlphaFoldDB" id="A0A1Y2B3X4"/>
<dbReference type="SMART" id="SM00220">
    <property type="entry name" value="S_TKc"/>
    <property type="match status" value="1"/>
</dbReference>
<evidence type="ECO:0000259" key="5">
    <source>
        <dbReference type="PROSITE" id="PS50011"/>
    </source>
</evidence>
<dbReference type="InterPro" id="IPR000719">
    <property type="entry name" value="Prot_kinase_dom"/>
</dbReference>
<gene>
    <name evidence="6" type="ORF">BCR39DRAFT_574817</name>
</gene>
<keyword evidence="6" id="KW-0808">Transferase</keyword>
<dbReference type="Proteomes" id="UP000193986">
    <property type="component" value="Unassembled WGS sequence"/>
</dbReference>
<dbReference type="InterPro" id="IPR011009">
    <property type="entry name" value="Kinase-like_dom_sf"/>
</dbReference>
<proteinExistence type="inferred from homology"/>
<feature type="domain" description="Protein kinase" evidence="5">
    <location>
        <begin position="17"/>
        <end position="297"/>
    </location>
</feature>
<dbReference type="Gene3D" id="3.30.200.20">
    <property type="entry name" value="Phosphorylase Kinase, domain 1"/>
    <property type="match status" value="1"/>
</dbReference>
<dbReference type="EMBL" id="MCFC01000025">
    <property type="protein sequence ID" value="ORY29521.1"/>
    <property type="molecule type" value="Genomic_DNA"/>
</dbReference>
<dbReference type="GO" id="GO:0005524">
    <property type="term" value="F:ATP binding"/>
    <property type="evidence" value="ECO:0007669"/>
    <property type="project" value="UniProtKB-UniRule"/>
</dbReference>
<dbReference type="STRING" id="71784.A0A1Y2B3X4"/>
<dbReference type="GO" id="GO:0004674">
    <property type="term" value="F:protein serine/threonine kinase activity"/>
    <property type="evidence" value="ECO:0007669"/>
    <property type="project" value="UniProtKB-KW"/>
</dbReference>
<evidence type="ECO:0000256" key="3">
    <source>
        <dbReference type="PROSITE-ProRule" id="PRU10141"/>
    </source>
</evidence>
<dbReference type="PANTHER" id="PTHR24346:SF30">
    <property type="entry name" value="MATERNAL EMBRYONIC LEUCINE ZIPPER KINASE"/>
    <property type="match status" value="1"/>
</dbReference>
<evidence type="ECO:0000313" key="7">
    <source>
        <dbReference type="Proteomes" id="UP000193986"/>
    </source>
</evidence>
<dbReference type="PANTHER" id="PTHR24346">
    <property type="entry name" value="MAP/MICROTUBULE AFFINITY-REGULATING KINASE"/>
    <property type="match status" value="1"/>
</dbReference>
<dbReference type="PROSITE" id="PS00108">
    <property type="entry name" value="PROTEIN_KINASE_ST"/>
    <property type="match status" value="1"/>
</dbReference>
<accession>A0A1Y2B3X4</accession>
<dbReference type="SUPFAM" id="SSF56112">
    <property type="entry name" value="Protein kinase-like (PK-like)"/>
    <property type="match status" value="1"/>
</dbReference>
<dbReference type="GO" id="GO:0005737">
    <property type="term" value="C:cytoplasm"/>
    <property type="evidence" value="ECO:0007669"/>
    <property type="project" value="TreeGrafter"/>
</dbReference>